<feature type="compositionally biased region" description="Low complexity" evidence="1">
    <location>
        <begin position="13"/>
        <end position="22"/>
    </location>
</feature>
<dbReference type="AlphaFoldDB" id="A0A0G4NEC7"/>
<feature type="compositionally biased region" description="Basic and acidic residues" evidence="1">
    <location>
        <begin position="73"/>
        <end position="82"/>
    </location>
</feature>
<sequence>MPHTYVPRPPSPVSHMPMPMASGANDGFFDLNAPQDPMPSGPTPAFFDLGPPPPPSAPAAAPAFCHVGNGGGGDRKYEDWND</sequence>
<protein>
    <submittedName>
        <fullName evidence="2">Uncharacterized protein</fullName>
    </submittedName>
</protein>
<dbReference type="Proteomes" id="UP000045706">
    <property type="component" value="Unassembled WGS sequence"/>
</dbReference>
<reference evidence="3" key="1">
    <citation type="submission" date="2015-05" db="EMBL/GenBank/DDBJ databases">
        <authorList>
            <person name="Fogelqvist Johan"/>
        </authorList>
    </citation>
    <scope>NUCLEOTIDE SEQUENCE [LARGE SCALE GENOMIC DNA]</scope>
</reference>
<evidence type="ECO:0000256" key="1">
    <source>
        <dbReference type="SAM" id="MobiDB-lite"/>
    </source>
</evidence>
<proteinExistence type="predicted"/>
<gene>
    <name evidence="2" type="ORF">BN1723_016412</name>
</gene>
<evidence type="ECO:0000313" key="2">
    <source>
        <dbReference type="EMBL" id="CRK44847.1"/>
    </source>
</evidence>
<accession>A0A0G4NEC7</accession>
<feature type="region of interest" description="Disordered" evidence="1">
    <location>
        <begin position="1"/>
        <end position="82"/>
    </location>
</feature>
<evidence type="ECO:0000313" key="3">
    <source>
        <dbReference type="Proteomes" id="UP000045706"/>
    </source>
</evidence>
<name>A0A0G4NEC7_VERLO</name>
<organism evidence="2 3">
    <name type="scientific">Verticillium longisporum</name>
    <name type="common">Verticillium dahliae var. longisporum</name>
    <dbReference type="NCBI Taxonomy" id="100787"/>
    <lineage>
        <taxon>Eukaryota</taxon>
        <taxon>Fungi</taxon>
        <taxon>Dikarya</taxon>
        <taxon>Ascomycota</taxon>
        <taxon>Pezizomycotina</taxon>
        <taxon>Sordariomycetes</taxon>
        <taxon>Hypocreomycetidae</taxon>
        <taxon>Glomerellales</taxon>
        <taxon>Plectosphaerellaceae</taxon>
        <taxon>Verticillium</taxon>
    </lineage>
</organism>
<dbReference type="EMBL" id="CVQI01034362">
    <property type="protein sequence ID" value="CRK44847.1"/>
    <property type="molecule type" value="Genomic_DNA"/>
</dbReference>